<feature type="transmembrane region" description="Helical" evidence="6">
    <location>
        <begin position="51"/>
        <end position="73"/>
    </location>
</feature>
<feature type="transmembrane region" description="Helical" evidence="6">
    <location>
        <begin position="202"/>
        <end position="222"/>
    </location>
</feature>
<feature type="transmembrane region" description="Helical" evidence="6">
    <location>
        <begin position="394"/>
        <end position="413"/>
    </location>
</feature>
<dbReference type="PANTHER" id="PTHR45649">
    <property type="entry name" value="AMINO-ACID PERMEASE BAT1"/>
    <property type="match status" value="1"/>
</dbReference>
<feature type="transmembrane region" description="Helical" evidence="6">
    <location>
        <begin position="327"/>
        <end position="357"/>
    </location>
</feature>
<keyword evidence="4 6" id="KW-1133">Transmembrane helix</keyword>
<dbReference type="GO" id="GO:0016020">
    <property type="term" value="C:membrane"/>
    <property type="evidence" value="ECO:0007669"/>
    <property type="project" value="UniProtKB-SubCell"/>
</dbReference>
<feature type="transmembrane region" description="Helical" evidence="6">
    <location>
        <begin position="462"/>
        <end position="486"/>
    </location>
</feature>
<feature type="transmembrane region" description="Helical" evidence="6">
    <location>
        <begin position="169"/>
        <end position="190"/>
    </location>
</feature>
<feature type="transmembrane region" description="Helical" evidence="6">
    <location>
        <begin position="242"/>
        <end position="264"/>
    </location>
</feature>
<dbReference type="PANTHER" id="PTHR45649:SF14">
    <property type="entry name" value="GABA PERMEASE"/>
    <property type="match status" value="1"/>
</dbReference>
<dbReference type="OrthoDB" id="10054429at2759"/>
<organism evidence="7 8">
    <name type="scientific">Friedmanniomyces endolithicus</name>
    <dbReference type="NCBI Taxonomy" id="329885"/>
    <lineage>
        <taxon>Eukaryota</taxon>
        <taxon>Fungi</taxon>
        <taxon>Dikarya</taxon>
        <taxon>Ascomycota</taxon>
        <taxon>Pezizomycotina</taxon>
        <taxon>Dothideomycetes</taxon>
        <taxon>Dothideomycetidae</taxon>
        <taxon>Mycosphaerellales</taxon>
        <taxon>Teratosphaeriaceae</taxon>
        <taxon>Friedmanniomyces</taxon>
    </lineage>
</organism>
<evidence type="ECO:0000313" key="7">
    <source>
        <dbReference type="EMBL" id="TKA24363.1"/>
    </source>
</evidence>
<keyword evidence="2" id="KW-0813">Transport</keyword>
<accession>A0A4U0TQG8</accession>
<evidence type="ECO:0000256" key="2">
    <source>
        <dbReference type="ARBA" id="ARBA00022448"/>
    </source>
</evidence>
<dbReference type="EMBL" id="NAJP01000183">
    <property type="protein sequence ID" value="TKA24363.1"/>
    <property type="molecule type" value="Genomic_DNA"/>
</dbReference>
<evidence type="ECO:0000313" key="8">
    <source>
        <dbReference type="Proteomes" id="UP000310066"/>
    </source>
</evidence>
<name>A0A4U0TQG8_9PEZI</name>
<feature type="transmembrane region" description="Helical" evidence="6">
    <location>
        <begin position="419"/>
        <end position="441"/>
    </location>
</feature>
<evidence type="ECO:0000256" key="1">
    <source>
        <dbReference type="ARBA" id="ARBA00004141"/>
    </source>
</evidence>
<comment type="subcellular location">
    <subcellularLocation>
        <location evidence="1">Membrane</location>
        <topology evidence="1">Multi-pass membrane protein</topology>
    </subcellularLocation>
</comment>
<keyword evidence="5 6" id="KW-0472">Membrane</keyword>
<evidence type="ECO:0000256" key="4">
    <source>
        <dbReference type="ARBA" id="ARBA00022989"/>
    </source>
</evidence>
<reference evidence="7 8" key="1">
    <citation type="submission" date="2017-03" db="EMBL/GenBank/DDBJ databases">
        <title>Genomes of endolithic fungi from Antarctica.</title>
        <authorList>
            <person name="Coleine C."/>
            <person name="Masonjones S."/>
            <person name="Stajich J.E."/>
        </authorList>
    </citation>
    <scope>NUCLEOTIDE SEQUENCE [LARGE SCALE GENOMIC DNA]</scope>
    <source>
        <strain evidence="7 8">CCFEE 5311</strain>
    </source>
</reference>
<dbReference type="Gene3D" id="1.20.1740.10">
    <property type="entry name" value="Amino acid/polyamine transporter I"/>
    <property type="match status" value="1"/>
</dbReference>
<evidence type="ECO:0000256" key="5">
    <source>
        <dbReference type="ARBA" id="ARBA00023136"/>
    </source>
</evidence>
<dbReference type="Pfam" id="PF13520">
    <property type="entry name" value="AA_permease_2"/>
    <property type="match status" value="1"/>
</dbReference>
<protein>
    <recommendedName>
        <fullName evidence="9">Amino acid permease/ SLC12A domain-containing protein</fullName>
    </recommendedName>
</protein>
<dbReference type="GO" id="GO:0022857">
    <property type="term" value="F:transmembrane transporter activity"/>
    <property type="evidence" value="ECO:0007669"/>
    <property type="project" value="InterPro"/>
</dbReference>
<dbReference type="InterPro" id="IPR002293">
    <property type="entry name" value="AA/rel_permease1"/>
</dbReference>
<evidence type="ECO:0000256" key="3">
    <source>
        <dbReference type="ARBA" id="ARBA00022692"/>
    </source>
</evidence>
<gene>
    <name evidence="7" type="ORF">B0A54_17812</name>
</gene>
<proteinExistence type="predicted"/>
<comment type="caution">
    <text evidence="7">The sequence shown here is derived from an EMBL/GenBank/DDBJ whole genome shotgun (WGS) entry which is preliminary data.</text>
</comment>
<dbReference type="Proteomes" id="UP000310066">
    <property type="component" value="Unassembled WGS sequence"/>
</dbReference>
<evidence type="ECO:0008006" key="9">
    <source>
        <dbReference type="Google" id="ProtNLM"/>
    </source>
</evidence>
<feature type="transmembrane region" description="Helical" evidence="6">
    <location>
        <begin position="143"/>
        <end position="163"/>
    </location>
</feature>
<feature type="transmembrane region" description="Helical" evidence="6">
    <location>
        <begin position="284"/>
        <end position="307"/>
    </location>
</feature>
<feature type="transmembrane region" description="Helical" evidence="6">
    <location>
        <begin position="79"/>
        <end position="100"/>
    </location>
</feature>
<keyword evidence="3 6" id="KW-0812">Transmembrane</keyword>
<dbReference type="AlphaFoldDB" id="A0A4U0TQG8"/>
<sequence>MKLLSQRRQAGVEAIELSEPENGDAVDTKRMEEMGRKPKIPLTRRLVHRQAVWGLASTVVITWQNMLFLSAIALSSGGLAGFLWSSVIVFVAMFVVYIGLREKAERWPVAAGQYYWVAQLAPCRYAKPLSFLSGWKLMSSWQVFLAAGVMIVGNGVAAVVVFLHGSSPFWLPTVLGIITTILIFVVNRWCPHTLAKAEFPMLIFHLLVFALFMAILLGLRKFSGLPYATPGDVFFTFRNGGGWASIGAAVSLTATVPLSSAIGYDCIFHLGEEIRGAATIMPTVLTWACAVNFTLGLATVLVIVFSVDDVDALLSTPLSQSGPVGPVIQMFATAIVSRPWTAAVSIMLIATLIPCCINSDTAASRQLWAFAEDGALPNSAWIQKVDEKNAVPSNALMLTLIAPIGLSLLNLGSPTALNAIISLVIVNLMASYLLVASTSLYSRCTGARKSPQELIYGLGHRTGIAVDSFTIAFLTASSVIVLFPSVTHPTAAEMN</sequence>
<evidence type="ECO:0000256" key="6">
    <source>
        <dbReference type="SAM" id="Phobius"/>
    </source>
</evidence>
<dbReference type="STRING" id="329885.A0A4U0TQG8"/>